<evidence type="ECO:0000256" key="1">
    <source>
        <dbReference type="SAM" id="MobiDB-lite"/>
    </source>
</evidence>
<feature type="compositionally biased region" description="Polar residues" evidence="1">
    <location>
        <begin position="73"/>
        <end position="84"/>
    </location>
</feature>
<evidence type="ECO:0000313" key="3">
    <source>
        <dbReference type="Proteomes" id="UP001283361"/>
    </source>
</evidence>
<keyword evidence="3" id="KW-1185">Reference proteome</keyword>
<feature type="compositionally biased region" description="Polar residues" evidence="1">
    <location>
        <begin position="28"/>
        <end position="55"/>
    </location>
</feature>
<organism evidence="2 3">
    <name type="scientific">Elysia crispata</name>
    <name type="common">lettuce slug</name>
    <dbReference type="NCBI Taxonomy" id="231223"/>
    <lineage>
        <taxon>Eukaryota</taxon>
        <taxon>Metazoa</taxon>
        <taxon>Spiralia</taxon>
        <taxon>Lophotrochozoa</taxon>
        <taxon>Mollusca</taxon>
        <taxon>Gastropoda</taxon>
        <taxon>Heterobranchia</taxon>
        <taxon>Euthyneura</taxon>
        <taxon>Panpulmonata</taxon>
        <taxon>Sacoglossa</taxon>
        <taxon>Placobranchoidea</taxon>
        <taxon>Plakobranchidae</taxon>
        <taxon>Elysia</taxon>
    </lineage>
</organism>
<comment type="caution">
    <text evidence="2">The sequence shown here is derived from an EMBL/GenBank/DDBJ whole genome shotgun (WGS) entry which is preliminary data.</text>
</comment>
<dbReference type="AlphaFoldDB" id="A0AAE1A420"/>
<gene>
    <name evidence="2" type="ORF">RRG08_020222</name>
</gene>
<evidence type="ECO:0000313" key="2">
    <source>
        <dbReference type="EMBL" id="KAK3779877.1"/>
    </source>
</evidence>
<dbReference type="EMBL" id="JAWDGP010002798">
    <property type="protein sequence ID" value="KAK3779877.1"/>
    <property type="molecule type" value="Genomic_DNA"/>
</dbReference>
<protein>
    <submittedName>
        <fullName evidence="2">Uncharacterized protein</fullName>
    </submittedName>
</protein>
<dbReference type="Proteomes" id="UP001283361">
    <property type="component" value="Unassembled WGS sequence"/>
</dbReference>
<feature type="region of interest" description="Disordered" evidence="1">
    <location>
        <begin position="1"/>
        <end position="84"/>
    </location>
</feature>
<reference evidence="2" key="1">
    <citation type="journal article" date="2023" name="G3 (Bethesda)">
        <title>A reference genome for the long-term kleptoplast-retaining sea slug Elysia crispata morphotype clarki.</title>
        <authorList>
            <person name="Eastman K.E."/>
            <person name="Pendleton A.L."/>
            <person name="Shaikh M.A."/>
            <person name="Suttiyut T."/>
            <person name="Ogas R."/>
            <person name="Tomko P."/>
            <person name="Gavelis G."/>
            <person name="Widhalm J.R."/>
            <person name="Wisecaver J.H."/>
        </authorList>
    </citation>
    <scope>NUCLEOTIDE SEQUENCE</scope>
    <source>
        <strain evidence="2">ECLA1</strain>
    </source>
</reference>
<accession>A0AAE1A420</accession>
<sequence length="100" mass="10824">MNQCLDTEPPAKPEICSLTGSGRVKLGSPTNSPDPTAMANTWQWTGQTRGLQQTPLIRRPWLTPGSGRVKLGSPTNSPDPTAVANTWQWTGQTRVSNKLP</sequence>
<proteinExistence type="predicted"/>
<name>A0AAE1A420_9GAST</name>